<dbReference type="PIRSF" id="PIRSF000535">
    <property type="entry name" value="1PFK/6PFK/LacC"/>
    <property type="match status" value="1"/>
</dbReference>
<evidence type="ECO:0000259" key="6">
    <source>
        <dbReference type="Pfam" id="PF00294"/>
    </source>
</evidence>
<dbReference type="PANTHER" id="PTHR46566:SF2">
    <property type="entry name" value="ATP-DEPENDENT 6-PHOSPHOFRUCTOKINASE ISOZYME 2"/>
    <property type="match status" value="1"/>
</dbReference>
<evidence type="ECO:0000256" key="4">
    <source>
        <dbReference type="ARBA" id="ARBA00022777"/>
    </source>
</evidence>
<evidence type="ECO:0000256" key="3">
    <source>
        <dbReference type="ARBA" id="ARBA00022741"/>
    </source>
</evidence>
<name>A0ABQ0DXG4_9EUKA</name>
<keyword evidence="3" id="KW-0547">Nucleotide-binding</keyword>
<dbReference type="SUPFAM" id="SSF53613">
    <property type="entry name" value="Ribokinase-like"/>
    <property type="match status" value="1"/>
</dbReference>
<evidence type="ECO:0000313" key="7">
    <source>
        <dbReference type="EMBL" id="GAB1227534.1"/>
    </source>
</evidence>
<evidence type="ECO:0000256" key="5">
    <source>
        <dbReference type="ARBA" id="ARBA00022840"/>
    </source>
</evidence>
<comment type="similarity">
    <text evidence="1">Belongs to the carbohydrate kinase PfkB family.</text>
</comment>
<feature type="domain" description="Carbohydrate kinase PfkB" evidence="6">
    <location>
        <begin position="21"/>
        <end position="277"/>
    </location>
</feature>
<dbReference type="InterPro" id="IPR017583">
    <property type="entry name" value="Tagatose/fructose_Pkinase"/>
</dbReference>
<evidence type="ECO:0000256" key="2">
    <source>
        <dbReference type="ARBA" id="ARBA00022679"/>
    </source>
</evidence>
<organism evidence="7 8">
    <name type="scientific">Entamoeba nuttalli</name>
    <dbReference type="NCBI Taxonomy" id="412467"/>
    <lineage>
        <taxon>Eukaryota</taxon>
        <taxon>Amoebozoa</taxon>
        <taxon>Evosea</taxon>
        <taxon>Archamoebae</taxon>
        <taxon>Mastigamoebida</taxon>
        <taxon>Entamoebidae</taxon>
        <taxon>Entamoeba</taxon>
    </lineage>
</organism>
<gene>
    <name evidence="7" type="ORF">ENUP19_0341G0060</name>
</gene>
<dbReference type="InterPro" id="IPR029056">
    <property type="entry name" value="Ribokinase-like"/>
</dbReference>
<dbReference type="PANTHER" id="PTHR46566">
    <property type="entry name" value="1-PHOSPHOFRUCTOKINASE-RELATED"/>
    <property type="match status" value="1"/>
</dbReference>
<accession>A0ABQ0DXG4</accession>
<keyword evidence="4" id="KW-0418">Kinase</keyword>
<dbReference type="Proteomes" id="UP001628156">
    <property type="component" value="Unassembled WGS sequence"/>
</dbReference>
<dbReference type="InterPro" id="IPR011611">
    <property type="entry name" value="PfkB_dom"/>
</dbReference>
<dbReference type="Pfam" id="PF00294">
    <property type="entry name" value="PfkB"/>
    <property type="match status" value="1"/>
</dbReference>
<reference evidence="7 8" key="1">
    <citation type="journal article" date="2019" name="PLoS Negl. Trop. Dis.">
        <title>Whole genome sequencing of Entamoeba nuttalli reveals mammalian host-related molecular signatures and a novel octapeptide-repeat surface protein.</title>
        <authorList>
            <person name="Tanaka M."/>
            <person name="Makiuchi T."/>
            <person name="Komiyama T."/>
            <person name="Shiina T."/>
            <person name="Osaki K."/>
            <person name="Tachibana H."/>
        </authorList>
    </citation>
    <scope>NUCLEOTIDE SEQUENCE [LARGE SCALE GENOMIC DNA]</scope>
    <source>
        <strain evidence="7 8">P19-061405</strain>
    </source>
</reference>
<keyword evidence="2" id="KW-0808">Transferase</keyword>
<dbReference type="Gene3D" id="3.40.1190.20">
    <property type="match status" value="1"/>
</dbReference>
<proteinExistence type="inferred from homology"/>
<evidence type="ECO:0000256" key="1">
    <source>
        <dbReference type="ARBA" id="ARBA00010688"/>
    </source>
</evidence>
<protein>
    <recommendedName>
        <fullName evidence="6">Carbohydrate kinase PfkB domain-containing protein</fullName>
    </recommendedName>
</protein>
<keyword evidence="5" id="KW-0067">ATP-binding</keyword>
<sequence length="285" mass="31112">MTVLVVCLNPVIQKTMIFKKFLKGEVNRAKESFWCASGKGVNVCRVLQQQSIPHILLTQNNGEHSQWFTQLCKKDSIQLVSIPIGGIRFCTTILEDGNATELVEEGIPISQEEVHQLLPSFKQIIQSHSISVVVFTGSTAPGIPSDTFQQMAHIAHLHNCKVIADTRGEPLLSLMKEHPEIIKPNESEFIQTYGSLDKAKEISQLGTTVIITRGSKPTIVYENGIRSEIPVEQINLFVNPIGCGDSFTAGLSASLISSSSLSNAITQGHHCAARNIETITPGSLI</sequence>
<dbReference type="EMBL" id="BAAFRS010000341">
    <property type="protein sequence ID" value="GAB1227534.1"/>
    <property type="molecule type" value="Genomic_DNA"/>
</dbReference>
<evidence type="ECO:0000313" key="8">
    <source>
        <dbReference type="Proteomes" id="UP001628156"/>
    </source>
</evidence>
<comment type="caution">
    <text evidence="7">The sequence shown here is derived from an EMBL/GenBank/DDBJ whole genome shotgun (WGS) entry which is preliminary data.</text>
</comment>
<keyword evidence="8" id="KW-1185">Reference proteome</keyword>